<dbReference type="InterPro" id="IPR000552">
    <property type="entry name" value="Ribosomal_eL44"/>
</dbReference>
<name>A0A0H5BLE4_9EUKA</name>
<feature type="region of interest" description="Disordered" evidence="4">
    <location>
        <begin position="26"/>
        <end position="66"/>
    </location>
</feature>
<dbReference type="GO" id="GO:0003735">
    <property type="term" value="F:structural constituent of ribosome"/>
    <property type="evidence" value="ECO:0007669"/>
    <property type="project" value="InterPro"/>
</dbReference>
<evidence type="ECO:0000256" key="2">
    <source>
        <dbReference type="ARBA" id="ARBA00022980"/>
    </source>
</evidence>
<keyword evidence="3" id="KW-0687">Ribonucleoprotein</keyword>
<sequence>MVRFPKFKSSYCSICKTHTKKKLNEYKTSEQSIKSQGKRRYDRKQKGYGGQTKPILERKQKLVKKP</sequence>
<dbReference type="InterPro" id="IPR053708">
    <property type="entry name" value="Ribosomal_LSU_eL42"/>
</dbReference>
<proteinExistence type="inferred from homology"/>
<gene>
    <name evidence="5" type="primary">rpl44</name>
</gene>
<evidence type="ECO:0000256" key="3">
    <source>
        <dbReference type="ARBA" id="ARBA00023274"/>
    </source>
</evidence>
<dbReference type="PANTHER" id="PTHR10369">
    <property type="entry name" value="60S RIBOSOMAL PROTEIN L36A/L44"/>
    <property type="match status" value="1"/>
</dbReference>
<dbReference type="AlphaFoldDB" id="A0A0H5BLE4"/>
<evidence type="ECO:0000313" key="5">
    <source>
        <dbReference type="EMBL" id="BAS01747.1"/>
    </source>
</evidence>
<organism evidence="5">
    <name type="scientific">Amorphochlora amoebiformis</name>
    <dbReference type="NCBI Taxonomy" id="1561963"/>
    <lineage>
        <taxon>Eukaryota</taxon>
        <taxon>Sar</taxon>
        <taxon>Rhizaria</taxon>
        <taxon>Cercozoa</taxon>
        <taxon>Chlorarachniophyceae</taxon>
        <taxon>Amorphochlora</taxon>
    </lineage>
</organism>
<dbReference type="SUPFAM" id="SSF57829">
    <property type="entry name" value="Zn-binding ribosomal proteins"/>
    <property type="match status" value="1"/>
</dbReference>
<accession>A0A0H5BLE4</accession>
<keyword evidence="5" id="KW-0542">Nucleomorph</keyword>
<dbReference type="GO" id="GO:1990904">
    <property type="term" value="C:ribonucleoprotein complex"/>
    <property type="evidence" value="ECO:0007669"/>
    <property type="project" value="UniProtKB-KW"/>
</dbReference>
<dbReference type="InterPro" id="IPR011332">
    <property type="entry name" value="Ribosomal_zn-bd"/>
</dbReference>
<dbReference type="EMBL" id="AB996602">
    <property type="protein sequence ID" value="BAS01747.1"/>
    <property type="molecule type" value="Genomic_DNA"/>
</dbReference>
<dbReference type="GO" id="GO:0005840">
    <property type="term" value="C:ribosome"/>
    <property type="evidence" value="ECO:0007669"/>
    <property type="project" value="UniProtKB-KW"/>
</dbReference>
<comment type="similarity">
    <text evidence="1">Belongs to the eukaryotic ribosomal protein eL42 family.</text>
</comment>
<evidence type="ECO:0000256" key="1">
    <source>
        <dbReference type="ARBA" id="ARBA00009364"/>
    </source>
</evidence>
<geneLocation type="nucleomorph" evidence="5"/>
<dbReference type="Pfam" id="PF00935">
    <property type="entry name" value="Ribosomal_L44"/>
    <property type="match status" value="1"/>
</dbReference>
<dbReference type="GO" id="GO:0006412">
    <property type="term" value="P:translation"/>
    <property type="evidence" value="ECO:0007669"/>
    <property type="project" value="InterPro"/>
</dbReference>
<protein>
    <submittedName>
        <fullName evidence="5">Ribosomal protein L44</fullName>
    </submittedName>
</protein>
<evidence type="ECO:0000256" key="4">
    <source>
        <dbReference type="SAM" id="MobiDB-lite"/>
    </source>
</evidence>
<reference evidence="5" key="1">
    <citation type="journal article" date="2015" name="Genome Biol. Evol.">
        <title>Nucleomorph Genome Sequences of Two Chlorarachniophytes, Amorphochlora amoebiformis and Lotharella vacuolata.</title>
        <authorList>
            <person name="Suzuki S."/>
            <person name="Shirato S."/>
            <person name="Hirakawa Y."/>
            <person name="Ishida K."/>
        </authorList>
    </citation>
    <scope>NUCLEOTIDE SEQUENCE</scope>
    <source>
        <strain evidence="5">CCMP2058</strain>
    </source>
</reference>
<dbReference type="Gene3D" id="3.10.450.80">
    <property type="match status" value="1"/>
</dbReference>
<keyword evidence="2 5" id="KW-0689">Ribosomal protein</keyword>